<keyword evidence="3 10" id="KW-0597">Phosphoprotein</keyword>
<dbReference type="EMBL" id="CP011502">
    <property type="protein sequence ID" value="ALX05577.1"/>
    <property type="molecule type" value="Genomic_DNA"/>
</dbReference>
<dbReference type="STRING" id="2041.AERYTH_13160"/>
<dbReference type="Pfam" id="PF00072">
    <property type="entry name" value="Response_reg"/>
    <property type="match status" value="1"/>
</dbReference>
<evidence type="ECO:0000256" key="9">
    <source>
        <dbReference type="PIRNR" id="PIRNR006171"/>
    </source>
</evidence>
<dbReference type="AlphaFoldDB" id="A0A0U4BCH8"/>
<feature type="modified residue" description="4-aspartylphosphate" evidence="10">
    <location>
        <position position="54"/>
    </location>
</feature>
<dbReference type="GO" id="GO:0005737">
    <property type="term" value="C:cytoplasm"/>
    <property type="evidence" value="ECO:0007669"/>
    <property type="project" value="UniProtKB-SubCell"/>
</dbReference>
<dbReference type="Gene3D" id="3.40.50.2300">
    <property type="match status" value="1"/>
</dbReference>
<evidence type="ECO:0000256" key="1">
    <source>
        <dbReference type="ARBA" id="ARBA00004496"/>
    </source>
</evidence>
<dbReference type="GO" id="GO:0003700">
    <property type="term" value="F:DNA-binding transcription factor activity"/>
    <property type="evidence" value="ECO:0007669"/>
    <property type="project" value="InterPro"/>
</dbReference>
<keyword evidence="7 9" id="KW-0010">Activator</keyword>
<accession>A0A0U4BCH8</accession>
<dbReference type="InterPro" id="IPR036390">
    <property type="entry name" value="WH_DNA-bd_sf"/>
</dbReference>
<sequence>MIRTLVVEDERVAAQAHAQYVRDVPGFELVAVAMSAQDAARVLREEPVDLVLLDMHLPDGHGLQLLRRLRAAGSRVDVIAVTSARDAEVVRDAVAQGVVGYLIKPFAFGALRERLLAYRTFHEGLQGSDDLDQIAVDRMLESLRHTSRPALPKGLGAETLEQVRAVLAEHGPSSASEVGEHLGSSRVTARRYLEHLAETGEVARVTRLGRAGRPEVEYRPGRS</sequence>
<evidence type="ECO:0000313" key="13">
    <source>
        <dbReference type="Proteomes" id="UP000067689"/>
    </source>
</evidence>
<dbReference type="InterPro" id="IPR036388">
    <property type="entry name" value="WH-like_DNA-bd_sf"/>
</dbReference>
<dbReference type="InterPro" id="IPR051271">
    <property type="entry name" value="2C-system_Tx_regulators"/>
</dbReference>
<dbReference type="PANTHER" id="PTHR45526">
    <property type="entry name" value="TRANSCRIPTIONAL REGULATORY PROTEIN DPIA"/>
    <property type="match status" value="1"/>
</dbReference>
<proteinExistence type="predicted"/>
<evidence type="ECO:0000256" key="3">
    <source>
        <dbReference type="ARBA" id="ARBA00022553"/>
    </source>
</evidence>
<keyword evidence="4 9" id="KW-0902">Two-component regulatory system</keyword>
<dbReference type="KEGG" id="aer:AERYTH_13160"/>
<keyword evidence="13" id="KW-1185">Reference proteome</keyword>
<keyword evidence="6 9" id="KW-0238">DNA-binding</keyword>
<evidence type="ECO:0000256" key="6">
    <source>
        <dbReference type="ARBA" id="ARBA00023125"/>
    </source>
</evidence>
<evidence type="ECO:0000256" key="7">
    <source>
        <dbReference type="ARBA" id="ARBA00023159"/>
    </source>
</evidence>
<comment type="subcellular location">
    <subcellularLocation>
        <location evidence="1 9">Cytoplasm</location>
    </subcellularLocation>
</comment>
<evidence type="ECO:0000256" key="10">
    <source>
        <dbReference type="PROSITE-ProRule" id="PRU00169"/>
    </source>
</evidence>
<keyword evidence="2 9" id="KW-0963">Cytoplasm</keyword>
<dbReference type="PIRSF" id="PIRSF006171">
    <property type="entry name" value="RR_citrat_malat"/>
    <property type="match status" value="1"/>
</dbReference>
<dbReference type="SUPFAM" id="SSF52172">
    <property type="entry name" value="CheY-like"/>
    <property type="match status" value="1"/>
</dbReference>
<keyword evidence="5 9" id="KW-0805">Transcription regulation</keyword>
<dbReference type="RefSeq" id="WP_067859557.1">
    <property type="nucleotide sequence ID" value="NZ_CP011502.1"/>
</dbReference>
<dbReference type="InterPro" id="IPR024187">
    <property type="entry name" value="Sig_transdc_resp-reg_cit/mal"/>
</dbReference>
<evidence type="ECO:0000256" key="8">
    <source>
        <dbReference type="ARBA" id="ARBA00023163"/>
    </source>
</evidence>
<dbReference type="InterPro" id="IPR001789">
    <property type="entry name" value="Sig_transdc_resp-reg_receiver"/>
</dbReference>
<dbReference type="PANTHER" id="PTHR45526:SF1">
    <property type="entry name" value="TRANSCRIPTIONAL REGULATORY PROTEIN DCUR-RELATED"/>
    <property type="match status" value="1"/>
</dbReference>
<organism evidence="12 13">
    <name type="scientific">Aeromicrobium erythreum</name>
    <dbReference type="NCBI Taxonomy" id="2041"/>
    <lineage>
        <taxon>Bacteria</taxon>
        <taxon>Bacillati</taxon>
        <taxon>Actinomycetota</taxon>
        <taxon>Actinomycetes</taxon>
        <taxon>Propionibacteriales</taxon>
        <taxon>Nocardioidaceae</taxon>
        <taxon>Aeromicrobium</taxon>
    </lineage>
</organism>
<dbReference type="SMART" id="SM00448">
    <property type="entry name" value="REC"/>
    <property type="match status" value="1"/>
</dbReference>
<evidence type="ECO:0000256" key="4">
    <source>
        <dbReference type="ARBA" id="ARBA00023012"/>
    </source>
</evidence>
<dbReference type="PROSITE" id="PS50110">
    <property type="entry name" value="RESPONSE_REGULATORY"/>
    <property type="match status" value="1"/>
</dbReference>
<evidence type="ECO:0000259" key="11">
    <source>
        <dbReference type="PROSITE" id="PS50110"/>
    </source>
</evidence>
<feature type="domain" description="Response regulatory" evidence="11">
    <location>
        <begin position="3"/>
        <end position="119"/>
    </location>
</feature>
<dbReference type="InterPro" id="IPR011006">
    <property type="entry name" value="CheY-like_superfamily"/>
</dbReference>
<gene>
    <name evidence="12" type="ORF">AERYTH_13160</name>
</gene>
<evidence type="ECO:0000256" key="2">
    <source>
        <dbReference type="ARBA" id="ARBA00022490"/>
    </source>
</evidence>
<dbReference type="Gene3D" id="1.10.10.10">
    <property type="entry name" value="Winged helix-like DNA-binding domain superfamily/Winged helix DNA-binding domain"/>
    <property type="match status" value="1"/>
</dbReference>
<dbReference type="CDD" id="cd19925">
    <property type="entry name" value="REC_citrate_TCS"/>
    <property type="match status" value="1"/>
</dbReference>
<keyword evidence="8 9" id="KW-0804">Transcription</keyword>
<dbReference type="Proteomes" id="UP000067689">
    <property type="component" value="Chromosome"/>
</dbReference>
<name>A0A0U4BCH8_9ACTN</name>
<dbReference type="GO" id="GO:0003677">
    <property type="term" value="F:DNA binding"/>
    <property type="evidence" value="ECO:0007669"/>
    <property type="project" value="UniProtKB-KW"/>
</dbReference>
<reference evidence="12 13" key="1">
    <citation type="journal article" date="1991" name="Int. J. Syst. Bacteriol.">
        <title>Description of the erythromycin-producing bacterium Arthrobacter sp. strain NRRL B-3381 as Aeromicrobium erythreum gen. nov., sp. nov.</title>
        <authorList>
            <person name="Miller E.S."/>
            <person name="Woese C.R."/>
            <person name="Brenner S."/>
        </authorList>
    </citation>
    <scope>NUCLEOTIDE SEQUENCE [LARGE SCALE GENOMIC DNA]</scope>
    <source>
        <strain evidence="12 13">AR18</strain>
    </source>
</reference>
<dbReference type="GO" id="GO:0000156">
    <property type="term" value="F:phosphorelay response regulator activity"/>
    <property type="evidence" value="ECO:0007669"/>
    <property type="project" value="TreeGrafter"/>
</dbReference>
<dbReference type="OrthoDB" id="7187989at2"/>
<protein>
    <recommendedName>
        <fullName evidence="9">Transcriptional regulatory protein</fullName>
    </recommendedName>
</protein>
<evidence type="ECO:0000313" key="12">
    <source>
        <dbReference type="EMBL" id="ALX05577.1"/>
    </source>
</evidence>
<evidence type="ECO:0000256" key="5">
    <source>
        <dbReference type="ARBA" id="ARBA00023015"/>
    </source>
</evidence>
<dbReference type="SUPFAM" id="SSF46785">
    <property type="entry name" value="Winged helix' DNA-binding domain"/>
    <property type="match status" value="1"/>
</dbReference>